<feature type="compositionally biased region" description="Acidic residues" evidence="1">
    <location>
        <begin position="194"/>
        <end position="203"/>
    </location>
</feature>
<feature type="compositionally biased region" description="Basic and acidic residues" evidence="1">
    <location>
        <begin position="149"/>
        <end position="162"/>
    </location>
</feature>
<dbReference type="Pfam" id="PF00226">
    <property type="entry name" value="DnaJ"/>
    <property type="match status" value="1"/>
</dbReference>
<dbReference type="PROSITE" id="PS50076">
    <property type="entry name" value="DNAJ_2"/>
    <property type="match status" value="1"/>
</dbReference>
<feature type="compositionally biased region" description="Polar residues" evidence="1">
    <location>
        <begin position="310"/>
        <end position="324"/>
    </location>
</feature>
<sequence length="496" mass="54963">MEPYGSNRAEVGRWLGIAEKLLAGGDLVGSKTFAIRARDSDPSSLDAADQILAVVDTLIAGEKRINNQHDWYAILELARYTRDPDIIAAQYRRLAILLNPHRNRLAFADQAFKLVSDAWSVLSNPPKKTLYDNELVLYSKLDSAIGREQQQHHDEQSDHHFEQPTPQAQQQQQHAASRKSPRTRNSNKDKNVAEESEIDDDNNDEECSTFWTACPYCYNMYEFPGVYEECSLRCMNCHRAFHGTKIFAPPPIIEGKEAYFCCWGFYPLGISMSKLDKNKGGVSSWNPFSPIFASPQLADRRNEPEDNVNAAEQSNVNVGAQKNVNPRKGASAPRIYIDDQDVYVEISESGEESGDEWSGARQKKKAKNAKGKSSTAKNVKKPQGDKAKTVRGVTGGDNLQGGHVTQQFMGTPNVPNAETSRKAAVNSAKKQSGKAPKEWGRLDLNVEFSNEVEEPAPGMSHAHGHRAAHGEEDGIEGIGFFEGLDEFLSSLPILKG</sequence>
<dbReference type="SUPFAM" id="SSF46565">
    <property type="entry name" value="Chaperone J-domain"/>
    <property type="match status" value="1"/>
</dbReference>
<dbReference type="EMBL" id="SDRB02011042">
    <property type="protein sequence ID" value="THG03115.1"/>
    <property type="molecule type" value="Genomic_DNA"/>
</dbReference>
<evidence type="ECO:0000313" key="4">
    <source>
        <dbReference type="Proteomes" id="UP000306102"/>
    </source>
</evidence>
<dbReference type="Pfam" id="PF23551">
    <property type="entry name" value="Zn_ribbon_20"/>
    <property type="match status" value="1"/>
</dbReference>
<gene>
    <name evidence="3" type="ORF">TEA_001291</name>
</gene>
<feature type="compositionally biased region" description="Basic residues" evidence="1">
    <location>
        <begin position="361"/>
        <end position="370"/>
    </location>
</feature>
<dbReference type="AlphaFoldDB" id="A0A4S4DJU2"/>
<dbReference type="InterPro" id="IPR053052">
    <property type="entry name" value="Imprinting_Balance_Reg"/>
</dbReference>
<name>A0A4S4DJU2_CAMSN</name>
<evidence type="ECO:0000256" key="1">
    <source>
        <dbReference type="SAM" id="MobiDB-lite"/>
    </source>
</evidence>
<dbReference type="Gene3D" id="1.10.287.110">
    <property type="entry name" value="DnaJ domain"/>
    <property type="match status" value="1"/>
</dbReference>
<evidence type="ECO:0000259" key="2">
    <source>
        <dbReference type="PROSITE" id="PS50076"/>
    </source>
</evidence>
<reference evidence="3 4" key="1">
    <citation type="journal article" date="2018" name="Proc. Natl. Acad. Sci. U.S.A.">
        <title>Draft genome sequence of Camellia sinensis var. sinensis provides insights into the evolution of the tea genome and tea quality.</title>
        <authorList>
            <person name="Wei C."/>
            <person name="Yang H."/>
            <person name="Wang S."/>
            <person name="Zhao J."/>
            <person name="Liu C."/>
            <person name="Gao L."/>
            <person name="Xia E."/>
            <person name="Lu Y."/>
            <person name="Tai Y."/>
            <person name="She G."/>
            <person name="Sun J."/>
            <person name="Cao H."/>
            <person name="Tong W."/>
            <person name="Gao Q."/>
            <person name="Li Y."/>
            <person name="Deng W."/>
            <person name="Jiang X."/>
            <person name="Wang W."/>
            <person name="Chen Q."/>
            <person name="Zhang S."/>
            <person name="Li H."/>
            <person name="Wu J."/>
            <person name="Wang P."/>
            <person name="Li P."/>
            <person name="Shi C."/>
            <person name="Zheng F."/>
            <person name="Jian J."/>
            <person name="Huang B."/>
            <person name="Shan D."/>
            <person name="Shi M."/>
            <person name="Fang C."/>
            <person name="Yue Y."/>
            <person name="Li F."/>
            <person name="Li D."/>
            <person name="Wei S."/>
            <person name="Han B."/>
            <person name="Jiang C."/>
            <person name="Yin Y."/>
            <person name="Xia T."/>
            <person name="Zhang Z."/>
            <person name="Bennetzen J.L."/>
            <person name="Zhao S."/>
            <person name="Wan X."/>
        </authorList>
    </citation>
    <scope>NUCLEOTIDE SEQUENCE [LARGE SCALE GENOMIC DNA]</scope>
    <source>
        <strain evidence="4">cv. Shuchazao</strain>
        <tissue evidence="3">Leaf</tissue>
    </source>
</reference>
<protein>
    <recommendedName>
        <fullName evidence="2">J domain-containing protein</fullName>
    </recommendedName>
</protein>
<dbReference type="Proteomes" id="UP000306102">
    <property type="component" value="Unassembled WGS sequence"/>
</dbReference>
<dbReference type="CDD" id="cd06257">
    <property type="entry name" value="DnaJ"/>
    <property type="match status" value="1"/>
</dbReference>
<dbReference type="InterPro" id="IPR018253">
    <property type="entry name" value="DnaJ_domain_CS"/>
</dbReference>
<dbReference type="SMART" id="SM00271">
    <property type="entry name" value="DnaJ"/>
    <property type="match status" value="1"/>
</dbReference>
<dbReference type="PROSITE" id="PS00636">
    <property type="entry name" value="DNAJ_1"/>
    <property type="match status" value="1"/>
</dbReference>
<comment type="caution">
    <text evidence="3">The sequence shown here is derived from an EMBL/GenBank/DDBJ whole genome shotgun (WGS) entry which is preliminary data.</text>
</comment>
<feature type="region of interest" description="Disordered" evidence="1">
    <location>
        <begin position="146"/>
        <end position="203"/>
    </location>
</feature>
<dbReference type="InterPro" id="IPR056988">
    <property type="entry name" value="Zn_ribbon_pln"/>
</dbReference>
<dbReference type="PANTHER" id="PTHR45496">
    <property type="entry name" value="CHAPERONE DNAJ-DOMAIN SUPERFAMILY PROTEIN"/>
    <property type="match status" value="1"/>
</dbReference>
<dbReference type="STRING" id="542762.A0A4S4DJU2"/>
<keyword evidence="4" id="KW-1185">Reference proteome</keyword>
<dbReference type="InterPro" id="IPR001623">
    <property type="entry name" value="DnaJ_domain"/>
</dbReference>
<proteinExistence type="predicted"/>
<organism evidence="3 4">
    <name type="scientific">Camellia sinensis var. sinensis</name>
    <name type="common">China tea</name>
    <dbReference type="NCBI Taxonomy" id="542762"/>
    <lineage>
        <taxon>Eukaryota</taxon>
        <taxon>Viridiplantae</taxon>
        <taxon>Streptophyta</taxon>
        <taxon>Embryophyta</taxon>
        <taxon>Tracheophyta</taxon>
        <taxon>Spermatophyta</taxon>
        <taxon>Magnoliopsida</taxon>
        <taxon>eudicotyledons</taxon>
        <taxon>Gunneridae</taxon>
        <taxon>Pentapetalae</taxon>
        <taxon>asterids</taxon>
        <taxon>Ericales</taxon>
        <taxon>Theaceae</taxon>
        <taxon>Camellia</taxon>
    </lineage>
</organism>
<evidence type="ECO:0000313" key="3">
    <source>
        <dbReference type="EMBL" id="THG03115.1"/>
    </source>
</evidence>
<dbReference type="PANTHER" id="PTHR45496:SF19">
    <property type="entry name" value="J DOMAIN-CONTAINING PROTEIN"/>
    <property type="match status" value="1"/>
</dbReference>
<dbReference type="InterPro" id="IPR036869">
    <property type="entry name" value="J_dom_sf"/>
</dbReference>
<accession>A0A4S4DJU2</accession>
<feature type="region of interest" description="Disordered" evidence="1">
    <location>
        <begin position="299"/>
        <end position="332"/>
    </location>
</feature>
<feature type="domain" description="J" evidence="2">
    <location>
        <begin position="70"/>
        <end position="135"/>
    </location>
</feature>
<feature type="region of interest" description="Disordered" evidence="1">
    <location>
        <begin position="347"/>
        <end position="406"/>
    </location>
</feature>